<dbReference type="Proteomes" id="UP000799436">
    <property type="component" value="Unassembled WGS sequence"/>
</dbReference>
<gene>
    <name evidence="1" type="ORF">EJ03DRAFT_144931</name>
</gene>
<reference evidence="1" key="1">
    <citation type="journal article" date="2020" name="Stud. Mycol.">
        <title>101 Dothideomycetes genomes: a test case for predicting lifestyles and emergence of pathogens.</title>
        <authorList>
            <person name="Haridas S."/>
            <person name="Albert R."/>
            <person name="Binder M."/>
            <person name="Bloem J."/>
            <person name="Labutti K."/>
            <person name="Salamov A."/>
            <person name="Andreopoulos B."/>
            <person name="Baker S."/>
            <person name="Barry K."/>
            <person name="Bills G."/>
            <person name="Bluhm B."/>
            <person name="Cannon C."/>
            <person name="Castanera R."/>
            <person name="Culley D."/>
            <person name="Daum C."/>
            <person name="Ezra D."/>
            <person name="Gonzalez J."/>
            <person name="Henrissat B."/>
            <person name="Kuo A."/>
            <person name="Liang C."/>
            <person name="Lipzen A."/>
            <person name="Lutzoni F."/>
            <person name="Magnuson J."/>
            <person name="Mondo S."/>
            <person name="Nolan M."/>
            <person name="Ohm R."/>
            <person name="Pangilinan J."/>
            <person name="Park H.-J."/>
            <person name="Ramirez L."/>
            <person name="Alfaro M."/>
            <person name="Sun H."/>
            <person name="Tritt A."/>
            <person name="Yoshinaga Y."/>
            <person name="Zwiers L.-H."/>
            <person name="Turgeon B."/>
            <person name="Goodwin S."/>
            <person name="Spatafora J."/>
            <person name="Crous P."/>
            <person name="Grigoriev I."/>
        </authorList>
    </citation>
    <scope>NUCLEOTIDE SEQUENCE</scope>
    <source>
        <strain evidence="1">CBS 116005</strain>
    </source>
</reference>
<accession>A0A6G1L3W2</accession>
<dbReference type="EMBL" id="ML995854">
    <property type="protein sequence ID" value="KAF2767557.1"/>
    <property type="molecule type" value="Genomic_DNA"/>
</dbReference>
<proteinExistence type="predicted"/>
<dbReference type="AlphaFoldDB" id="A0A6G1L3W2"/>
<organism evidence="1 2">
    <name type="scientific">Teratosphaeria nubilosa</name>
    <dbReference type="NCBI Taxonomy" id="161662"/>
    <lineage>
        <taxon>Eukaryota</taxon>
        <taxon>Fungi</taxon>
        <taxon>Dikarya</taxon>
        <taxon>Ascomycota</taxon>
        <taxon>Pezizomycotina</taxon>
        <taxon>Dothideomycetes</taxon>
        <taxon>Dothideomycetidae</taxon>
        <taxon>Mycosphaerellales</taxon>
        <taxon>Teratosphaeriaceae</taxon>
        <taxon>Teratosphaeria</taxon>
    </lineage>
</organism>
<keyword evidence="2" id="KW-1185">Reference proteome</keyword>
<protein>
    <submittedName>
        <fullName evidence="1">Uncharacterized protein</fullName>
    </submittedName>
</protein>
<evidence type="ECO:0000313" key="1">
    <source>
        <dbReference type="EMBL" id="KAF2767557.1"/>
    </source>
</evidence>
<evidence type="ECO:0000313" key="2">
    <source>
        <dbReference type="Proteomes" id="UP000799436"/>
    </source>
</evidence>
<sequence length="170" mass="19489">MCLACGRLLHCQLLGDGHTYWEVCTAMRDGVGGWMRRVQIVQDRQRTKGRTLTQLLTSPSCSLQVRPPPNFRGPLLQCAAKHRIPHTSALNLEQRLANDTTSSDRRFIFGLIGAALQRTIIAPYYFVQFPLEPNTIWKWYDMPDELDFQCVKEPRRALGSVNRILSSYRP</sequence>
<name>A0A6G1L3W2_9PEZI</name>